<feature type="domain" description="Mechanosensitive ion channel transmembrane helices 2/3" evidence="10">
    <location>
        <begin position="214"/>
        <end position="255"/>
    </location>
</feature>
<evidence type="ECO:0000256" key="2">
    <source>
        <dbReference type="ARBA" id="ARBA00008017"/>
    </source>
</evidence>
<dbReference type="PANTHER" id="PTHR30347">
    <property type="entry name" value="POTASSIUM CHANNEL RELATED"/>
    <property type="match status" value="1"/>
</dbReference>
<feature type="transmembrane region" description="Helical" evidence="7">
    <location>
        <begin position="68"/>
        <end position="91"/>
    </location>
</feature>
<dbReference type="InterPro" id="IPR010920">
    <property type="entry name" value="LSM_dom_sf"/>
</dbReference>
<dbReference type="GO" id="GO:0005886">
    <property type="term" value="C:plasma membrane"/>
    <property type="evidence" value="ECO:0007669"/>
    <property type="project" value="UniProtKB-SubCell"/>
</dbReference>
<dbReference type="Gene3D" id="2.30.30.60">
    <property type="match status" value="1"/>
</dbReference>
<feature type="transmembrane region" description="Helical" evidence="7">
    <location>
        <begin position="103"/>
        <end position="120"/>
    </location>
</feature>
<dbReference type="InterPro" id="IPR011014">
    <property type="entry name" value="MscS_channel_TM-2"/>
</dbReference>
<dbReference type="Gene3D" id="1.10.287.1260">
    <property type="match status" value="1"/>
</dbReference>
<dbReference type="Pfam" id="PF21082">
    <property type="entry name" value="MS_channel_3rd"/>
    <property type="match status" value="1"/>
</dbReference>
<dbReference type="InterPro" id="IPR049278">
    <property type="entry name" value="MS_channel_C"/>
</dbReference>
<evidence type="ECO:0000256" key="5">
    <source>
        <dbReference type="ARBA" id="ARBA00022989"/>
    </source>
</evidence>
<accession>A0A8J3E2J4</accession>
<dbReference type="SUPFAM" id="SSF82861">
    <property type="entry name" value="Mechanosensitive channel protein MscS (YggB), transmembrane region"/>
    <property type="match status" value="1"/>
</dbReference>
<keyword evidence="6 7" id="KW-0472">Membrane</keyword>
<feature type="domain" description="Mechanosensitive ion channel MscS C-terminal" evidence="9">
    <location>
        <begin position="332"/>
        <end position="414"/>
    </location>
</feature>
<comment type="similarity">
    <text evidence="2">Belongs to the MscS (TC 1.A.23) family.</text>
</comment>
<feature type="transmembrane region" description="Helical" evidence="7">
    <location>
        <begin position="236"/>
        <end position="254"/>
    </location>
</feature>
<protein>
    <submittedName>
        <fullName evidence="11">Mechanosensitive ion channel protein</fullName>
    </submittedName>
</protein>
<evidence type="ECO:0000313" key="12">
    <source>
        <dbReference type="Proteomes" id="UP000646365"/>
    </source>
</evidence>
<dbReference type="AlphaFoldDB" id="A0A8J3E2J4"/>
<evidence type="ECO:0000256" key="1">
    <source>
        <dbReference type="ARBA" id="ARBA00004651"/>
    </source>
</evidence>
<dbReference type="InterPro" id="IPR011066">
    <property type="entry name" value="MscS_channel_C_sf"/>
</dbReference>
<gene>
    <name evidence="11" type="ORF">GCM10011611_16370</name>
</gene>
<feature type="transmembrane region" description="Helical" evidence="7">
    <location>
        <begin position="26"/>
        <end position="47"/>
    </location>
</feature>
<dbReference type="Pfam" id="PF21088">
    <property type="entry name" value="MS_channel_1st"/>
    <property type="match status" value="1"/>
</dbReference>
<sequence length="441" mass="47871">MLQVPTMTSLEEWARTVVVWAGERVFSLNSLAQLGVSVLAALIAWWLGPRLGRALQAYGERFTAWVAVQLLIAAGAAVPGVLFLFLLQLGVLGFDHADYPSHLLRLVFGLTLAWVAIHFSSSFVRDRKLAQLIAFGAFLIAALNIAGLIGPTMALLDAMAVTIGTLRLSLLLLLRGTLVLVVLVWLANLAARLAEQRLRLLPRLTPAMQVLIAKLIKVTLLTLAVVLALGAVGIDLTAFAVFSGAIGVGLGFGLQKVVSNLISGVILLIDSSIKPGDVIEVGNSYGWITRLNARYVSVITRDGTEFLIPNEDLITQRVINWSYSSDAVRLHVTVPIPYDADVRLGMELCLEAARCAARVLEEPTPNCLLTAFGENAIELELRFWISDPRNGTANIRSAVRLGIWDRFQAHGIAMPYPQREVHLHAAPAREVPLKAPRPAAD</sequence>
<evidence type="ECO:0000256" key="7">
    <source>
        <dbReference type="SAM" id="Phobius"/>
    </source>
</evidence>
<proteinExistence type="inferred from homology"/>
<keyword evidence="4 7" id="KW-0812">Transmembrane</keyword>
<organism evidence="11 12">
    <name type="scientific">Aliidongia dinghuensis</name>
    <dbReference type="NCBI Taxonomy" id="1867774"/>
    <lineage>
        <taxon>Bacteria</taxon>
        <taxon>Pseudomonadati</taxon>
        <taxon>Pseudomonadota</taxon>
        <taxon>Alphaproteobacteria</taxon>
        <taxon>Rhodospirillales</taxon>
        <taxon>Dongiaceae</taxon>
        <taxon>Aliidongia</taxon>
    </lineage>
</organism>
<evidence type="ECO:0000256" key="6">
    <source>
        <dbReference type="ARBA" id="ARBA00023136"/>
    </source>
</evidence>
<feature type="domain" description="Mechanosensitive ion channel MscS" evidence="8">
    <location>
        <begin position="257"/>
        <end position="322"/>
    </location>
</feature>
<reference evidence="11" key="1">
    <citation type="journal article" date="2014" name="Int. J. Syst. Evol. Microbiol.">
        <title>Complete genome sequence of Corynebacterium casei LMG S-19264T (=DSM 44701T), isolated from a smear-ripened cheese.</title>
        <authorList>
            <consortium name="US DOE Joint Genome Institute (JGI-PGF)"/>
            <person name="Walter F."/>
            <person name="Albersmeier A."/>
            <person name="Kalinowski J."/>
            <person name="Ruckert C."/>
        </authorList>
    </citation>
    <scope>NUCLEOTIDE SEQUENCE</scope>
    <source>
        <strain evidence="11">CGMCC 1.15725</strain>
    </source>
</reference>
<evidence type="ECO:0000259" key="8">
    <source>
        <dbReference type="Pfam" id="PF00924"/>
    </source>
</evidence>
<dbReference type="SUPFAM" id="SSF82689">
    <property type="entry name" value="Mechanosensitive channel protein MscS (YggB), C-terminal domain"/>
    <property type="match status" value="1"/>
</dbReference>
<dbReference type="GO" id="GO:0008381">
    <property type="term" value="F:mechanosensitive monoatomic ion channel activity"/>
    <property type="evidence" value="ECO:0007669"/>
    <property type="project" value="UniProtKB-ARBA"/>
</dbReference>
<dbReference type="InterPro" id="IPR049142">
    <property type="entry name" value="MS_channel_1st"/>
</dbReference>
<feature type="transmembrane region" description="Helical" evidence="7">
    <location>
        <begin position="132"/>
        <end position="156"/>
    </location>
</feature>
<dbReference type="Gene3D" id="3.30.70.100">
    <property type="match status" value="1"/>
</dbReference>
<dbReference type="EMBL" id="BMJQ01000003">
    <property type="protein sequence ID" value="GGF11429.1"/>
    <property type="molecule type" value="Genomic_DNA"/>
</dbReference>
<comment type="subcellular location">
    <subcellularLocation>
        <location evidence="1">Cell membrane</location>
        <topology evidence="1">Multi-pass membrane protein</topology>
    </subcellularLocation>
</comment>
<dbReference type="InterPro" id="IPR052702">
    <property type="entry name" value="MscS-like_channel"/>
</dbReference>
<dbReference type="InterPro" id="IPR006685">
    <property type="entry name" value="MscS_channel_2nd"/>
</dbReference>
<name>A0A8J3E2J4_9PROT</name>
<feature type="transmembrane region" description="Helical" evidence="7">
    <location>
        <begin position="168"/>
        <end position="190"/>
    </location>
</feature>
<dbReference type="Proteomes" id="UP000646365">
    <property type="component" value="Unassembled WGS sequence"/>
</dbReference>
<evidence type="ECO:0000259" key="10">
    <source>
        <dbReference type="Pfam" id="PF21088"/>
    </source>
</evidence>
<comment type="caution">
    <text evidence="11">The sequence shown here is derived from an EMBL/GenBank/DDBJ whole genome shotgun (WGS) entry which is preliminary data.</text>
</comment>
<dbReference type="PANTHER" id="PTHR30347:SF1">
    <property type="entry name" value="MECHANOSENSITIVE CHANNEL MSCK"/>
    <property type="match status" value="1"/>
</dbReference>
<keyword evidence="12" id="KW-1185">Reference proteome</keyword>
<feature type="transmembrane region" description="Helical" evidence="7">
    <location>
        <begin position="211"/>
        <end position="230"/>
    </location>
</feature>
<keyword evidence="3" id="KW-1003">Cell membrane</keyword>
<keyword evidence="5 7" id="KW-1133">Transmembrane helix</keyword>
<evidence type="ECO:0000259" key="9">
    <source>
        <dbReference type="Pfam" id="PF21082"/>
    </source>
</evidence>
<evidence type="ECO:0000313" key="11">
    <source>
        <dbReference type="EMBL" id="GGF11429.1"/>
    </source>
</evidence>
<reference evidence="11" key="2">
    <citation type="submission" date="2020-09" db="EMBL/GenBank/DDBJ databases">
        <authorList>
            <person name="Sun Q."/>
            <person name="Zhou Y."/>
        </authorList>
    </citation>
    <scope>NUCLEOTIDE SEQUENCE</scope>
    <source>
        <strain evidence="11">CGMCC 1.15725</strain>
    </source>
</reference>
<dbReference type="InterPro" id="IPR023408">
    <property type="entry name" value="MscS_beta-dom_sf"/>
</dbReference>
<dbReference type="SUPFAM" id="SSF50182">
    <property type="entry name" value="Sm-like ribonucleoproteins"/>
    <property type="match status" value="1"/>
</dbReference>
<dbReference type="Pfam" id="PF00924">
    <property type="entry name" value="MS_channel_2nd"/>
    <property type="match status" value="1"/>
</dbReference>
<evidence type="ECO:0000256" key="4">
    <source>
        <dbReference type="ARBA" id="ARBA00022692"/>
    </source>
</evidence>
<dbReference type="RefSeq" id="WP_189044473.1">
    <property type="nucleotide sequence ID" value="NZ_BMJQ01000003.1"/>
</dbReference>
<evidence type="ECO:0000256" key="3">
    <source>
        <dbReference type="ARBA" id="ARBA00022475"/>
    </source>
</evidence>